<proteinExistence type="predicted"/>
<dbReference type="Pfam" id="PF12831">
    <property type="entry name" value="FAD_oxidored"/>
    <property type="match status" value="1"/>
</dbReference>
<gene>
    <name evidence="1" type="ORF">S12H4_57380</name>
</gene>
<dbReference type="InterPro" id="IPR036188">
    <property type="entry name" value="FAD/NAD-bd_sf"/>
</dbReference>
<organism evidence="1">
    <name type="scientific">marine sediment metagenome</name>
    <dbReference type="NCBI Taxonomy" id="412755"/>
    <lineage>
        <taxon>unclassified sequences</taxon>
        <taxon>metagenomes</taxon>
        <taxon>ecological metagenomes</taxon>
    </lineage>
</organism>
<accession>X1UZ26</accession>
<dbReference type="EMBL" id="BARW01037102">
    <property type="protein sequence ID" value="GAJ22709.1"/>
    <property type="molecule type" value="Genomic_DNA"/>
</dbReference>
<comment type="caution">
    <text evidence="1">The sequence shown here is derived from an EMBL/GenBank/DDBJ whole genome shotgun (WGS) entry which is preliminary data.</text>
</comment>
<sequence length="201" mass="21800">MCCSVFNCFYKSGHELIVKGNALEFVDELAKAEGPGSSWHNHKGHMIFDIERGKLTLIELLEKAGADYLCDTLATNVIMDGNAVKGVFIDSKSGREAIGAKVVVDATGDADIAHLAGAPLHQIHEGMGARGVRHSYCFRVGNVDVDNFVQYFINNPDQYSPYMDVDWDLKEAYAQYKETGTFLFPHGGGLPGVSAAVAAAR</sequence>
<feature type="non-terminal residue" evidence="1">
    <location>
        <position position="201"/>
    </location>
</feature>
<reference evidence="1" key="1">
    <citation type="journal article" date="2014" name="Front. Microbiol.">
        <title>High frequency of phylogenetically diverse reductive dehalogenase-homologous genes in deep subseafloor sedimentary metagenomes.</title>
        <authorList>
            <person name="Kawai M."/>
            <person name="Futagami T."/>
            <person name="Toyoda A."/>
            <person name="Takaki Y."/>
            <person name="Nishi S."/>
            <person name="Hori S."/>
            <person name="Arai W."/>
            <person name="Tsubouchi T."/>
            <person name="Morono Y."/>
            <person name="Uchiyama I."/>
            <person name="Ito T."/>
            <person name="Fujiyama A."/>
            <person name="Inagaki F."/>
            <person name="Takami H."/>
        </authorList>
    </citation>
    <scope>NUCLEOTIDE SEQUENCE</scope>
    <source>
        <strain evidence="1">Expedition CK06-06</strain>
    </source>
</reference>
<dbReference type="Gene3D" id="3.50.50.60">
    <property type="entry name" value="FAD/NAD(P)-binding domain"/>
    <property type="match status" value="1"/>
</dbReference>
<dbReference type="SUPFAM" id="SSF51905">
    <property type="entry name" value="FAD/NAD(P)-binding domain"/>
    <property type="match status" value="1"/>
</dbReference>
<protein>
    <recommendedName>
        <fullName evidence="2">FAD-dependent oxidoreductase 2 FAD binding domain-containing protein</fullName>
    </recommendedName>
</protein>
<name>X1UZ26_9ZZZZ</name>
<dbReference type="AlphaFoldDB" id="X1UZ26"/>
<evidence type="ECO:0000313" key="1">
    <source>
        <dbReference type="EMBL" id="GAJ22709.1"/>
    </source>
</evidence>
<evidence type="ECO:0008006" key="2">
    <source>
        <dbReference type="Google" id="ProtNLM"/>
    </source>
</evidence>